<gene>
    <name evidence="4" type="ORF">H8S75_03185</name>
</gene>
<feature type="domain" description="DUF3298" evidence="3">
    <location>
        <begin position="229"/>
        <end position="307"/>
    </location>
</feature>
<dbReference type="Proteomes" id="UP000634672">
    <property type="component" value="Unassembled WGS sequence"/>
</dbReference>
<name>A0ABR7H174_9FIRM</name>
<evidence type="ECO:0000313" key="4">
    <source>
        <dbReference type="EMBL" id="MBC5706954.1"/>
    </source>
</evidence>
<keyword evidence="2" id="KW-0472">Membrane</keyword>
<dbReference type="InterPro" id="IPR021729">
    <property type="entry name" value="DUF3298"/>
</dbReference>
<reference evidence="4 5" key="1">
    <citation type="submission" date="2020-08" db="EMBL/GenBank/DDBJ databases">
        <title>Genome public.</title>
        <authorList>
            <person name="Liu C."/>
            <person name="Sun Q."/>
        </authorList>
    </citation>
    <scope>NUCLEOTIDE SEQUENCE [LARGE SCALE GENOMIC DNA]</scope>
    <source>
        <strain evidence="4 5">NSJ-66</strain>
    </source>
</reference>
<dbReference type="Gene3D" id="3.30.565.40">
    <property type="entry name" value="Fervidobacterium nodosum Rt17-B1 like"/>
    <property type="match status" value="1"/>
</dbReference>
<evidence type="ECO:0000313" key="5">
    <source>
        <dbReference type="Proteomes" id="UP000634672"/>
    </source>
</evidence>
<feature type="compositionally biased region" description="Basic and acidic residues" evidence="1">
    <location>
        <begin position="309"/>
        <end position="331"/>
    </location>
</feature>
<feature type="region of interest" description="Disordered" evidence="1">
    <location>
        <begin position="31"/>
        <end position="54"/>
    </location>
</feature>
<protein>
    <submittedName>
        <fullName evidence="4">DUF3298 domain-containing protein</fullName>
    </submittedName>
</protein>
<sequence length="454" mass="50264">MSRLKDSKNVYDNIPIPDRLEETVASAIEQAAARRKEENGVPDQPAMDRRDRKKWRRRGRVISGCGLAAAAALTVVVAVGVNTSPTFAEEIRGIPVIGAIVRLFTAESWQSDTDDAGISVEVPGIEMIRGETKNLAEEINEEIKAKCDAYAAAAVERAKEYKKAFLDTGGTEAEWKEHDIQIRVWYELKSQNDSHLSFTVSGSESWVSAYSETYYYNIDLTTGRYLSLEDLLGPDYMEKANESIRALIKAREADSEVKFFTKAEGGFETVTADIPFYINEKGNPVVVFEKYGIAPGALERPEFEIKRQTEEKAPMEEKASAETAAKERMTEEQAESGGLDNFSVDQSEAEAFAGRIQKAVAEQDLEALADCISFPTYIGFRDEGVVVSTREEFLAFGKEKIFTADLISSIKNTDITALEASMAGFHMQEQSEERKPGITFGIVNGKLAVNGINY</sequence>
<feature type="transmembrane region" description="Helical" evidence="2">
    <location>
        <begin position="59"/>
        <end position="81"/>
    </location>
</feature>
<feature type="region of interest" description="Disordered" evidence="1">
    <location>
        <begin position="309"/>
        <end position="340"/>
    </location>
</feature>
<dbReference type="Pfam" id="PF11738">
    <property type="entry name" value="DUF3298"/>
    <property type="match status" value="1"/>
</dbReference>
<accession>A0ABR7H174</accession>
<keyword evidence="5" id="KW-1185">Reference proteome</keyword>
<proteinExistence type="predicted"/>
<comment type="caution">
    <text evidence="4">The sequence shown here is derived from an EMBL/GenBank/DDBJ whole genome shotgun (WGS) entry which is preliminary data.</text>
</comment>
<organism evidence="4 5">
    <name type="scientific">Hungatella hominis</name>
    <dbReference type="NCBI Taxonomy" id="2763050"/>
    <lineage>
        <taxon>Bacteria</taxon>
        <taxon>Bacillati</taxon>
        <taxon>Bacillota</taxon>
        <taxon>Clostridia</taxon>
        <taxon>Lachnospirales</taxon>
        <taxon>Lachnospiraceae</taxon>
        <taxon>Hungatella</taxon>
    </lineage>
</organism>
<evidence type="ECO:0000259" key="3">
    <source>
        <dbReference type="Pfam" id="PF11738"/>
    </source>
</evidence>
<dbReference type="InterPro" id="IPR037126">
    <property type="entry name" value="PdaC/RsiV-like_sf"/>
</dbReference>
<evidence type="ECO:0000256" key="2">
    <source>
        <dbReference type="SAM" id="Phobius"/>
    </source>
</evidence>
<evidence type="ECO:0000256" key="1">
    <source>
        <dbReference type="SAM" id="MobiDB-lite"/>
    </source>
</evidence>
<keyword evidence="2" id="KW-0812">Transmembrane</keyword>
<dbReference type="Gene3D" id="3.90.640.20">
    <property type="entry name" value="Heat-shock cognate protein, ATPase"/>
    <property type="match status" value="1"/>
</dbReference>
<keyword evidence="2" id="KW-1133">Transmembrane helix</keyword>
<dbReference type="EMBL" id="JACOPB010000001">
    <property type="protein sequence ID" value="MBC5706954.1"/>
    <property type="molecule type" value="Genomic_DNA"/>
</dbReference>
<dbReference type="RefSeq" id="WP_187019262.1">
    <property type="nucleotide sequence ID" value="NZ_JACOPB010000001.1"/>
</dbReference>